<name>A0A8I6RPZ4_CIMLE</name>
<dbReference type="PROSITE" id="PS50089">
    <property type="entry name" value="ZF_RING_2"/>
    <property type="match status" value="1"/>
</dbReference>
<dbReference type="Gene3D" id="3.30.40.10">
    <property type="entry name" value="Zinc/RING finger domain, C3HC4 (zinc finger)"/>
    <property type="match status" value="1"/>
</dbReference>
<organism evidence="7 8">
    <name type="scientific">Cimex lectularius</name>
    <name type="common">Bed bug</name>
    <name type="synonym">Acanthia lectularia</name>
    <dbReference type="NCBI Taxonomy" id="79782"/>
    <lineage>
        <taxon>Eukaryota</taxon>
        <taxon>Metazoa</taxon>
        <taxon>Ecdysozoa</taxon>
        <taxon>Arthropoda</taxon>
        <taxon>Hexapoda</taxon>
        <taxon>Insecta</taxon>
        <taxon>Pterygota</taxon>
        <taxon>Neoptera</taxon>
        <taxon>Paraneoptera</taxon>
        <taxon>Hemiptera</taxon>
        <taxon>Heteroptera</taxon>
        <taxon>Panheteroptera</taxon>
        <taxon>Cimicomorpha</taxon>
        <taxon>Cimicidae</taxon>
        <taxon>Cimex</taxon>
    </lineage>
</organism>
<protein>
    <recommendedName>
        <fullName evidence="6">RING-type domain-containing protein</fullName>
    </recommendedName>
</protein>
<dbReference type="AlphaFoldDB" id="A0A8I6RPZ4"/>
<dbReference type="OrthoDB" id="6105938at2759"/>
<keyword evidence="2 4" id="KW-0863">Zinc-finger</keyword>
<dbReference type="EnsemblMetazoa" id="XM_014392300.1">
    <property type="protein sequence ID" value="XP_014247786.1"/>
    <property type="gene ID" value="LOC106665683"/>
</dbReference>
<dbReference type="GO" id="GO:0008270">
    <property type="term" value="F:zinc ion binding"/>
    <property type="evidence" value="ECO:0007669"/>
    <property type="project" value="UniProtKB-KW"/>
</dbReference>
<feature type="region of interest" description="Disordered" evidence="5">
    <location>
        <begin position="1"/>
        <end position="47"/>
    </location>
</feature>
<evidence type="ECO:0000256" key="4">
    <source>
        <dbReference type="PROSITE-ProRule" id="PRU00175"/>
    </source>
</evidence>
<evidence type="ECO:0000259" key="6">
    <source>
        <dbReference type="PROSITE" id="PS50089"/>
    </source>
</evidence>
<evidence type="ECO:0000256" key="3">
    <source>
        <dbReference type="ARBA" id="ARBA00022833"/>
    </source>
</evidence>
<evidence type="ECO:0000256" key="5">
    <source>
        <dbReference type="SAM" id="MobiDB-lite"/>
    </source>
</evidence>
<reference evidence="7" key="1">
    <citation type="submission" date="2022-01" db="UniProtKB">
        <authorList>
            <consortium name="EnsemblMetazoa"/>
        </authorList>
    </citation>
    <scope>IDENTIFICATION</scope>
</reference>
<dbReference type="PANTHER" id="PTHR23041:SF78">
    <property type="entry name" value="E3 UBIQUITIN-PROTEIN LIGASE RNF4"/>
    <property type="match status" value="1"/>
</dbReference>
<dbReference type="Proteomes" id="UP000494040">
    <property type="component" value="Unassembled WGS sequence"/>
</dbReference>
<dbReference type="SMART" id="SM00184">
    <property type="entry name" value="RING"/>
    <property type="match status" value="1"/>
</dbReference>
<feature type="domain" description="RING-type" evidence="6">
    <location>
        <begin position="52"/>
        <end position="91"/>
    </location>
</feature>
<evidence type="ECO:0000313" key="7">
    <source>
        <dbReference type="EnsemblMetazoa" id="XP_014247786.1"/>
    </source>
</evidence>
<dbReference type="InterPro" id="IPR013083">
    <property type="entry name" value="Znf_RING/FYVE/PHD"/>
</dbReference>
<dbReference type="PANTHER" id="PTHR23041">
    <property type="entry name" value="RING FINGER DOMAIN-CONTAINING"/>
    <property type="match status" value="1"/>
</dbReference>
<evidence type="ECO:0000256" key="2">
    <source>
        <dbReference type="ARBA" id="ARBA00022771"/>
    </source>
</evidence>
<feature type="region of interest" description="Disordered" evidence="5">
    <location>
        <begin position="93"/>
        <end position="129"/>
    </location>
</feature>
<evidence type="ECO:0000313" key="8">
    <source>
        <dbReference type="Proteomes" id="UP000494040"/>
    </source>
</evidence>
<dbReference type="RefSeq" id="XP_014247786.1">
    <property type="nucleotide sequence ID" value="XM_014392300.1"/>
</dbReference>
<dbReference type="InterPro" id="IPR047134">
    <property type="entry name" value="RNF4"/>
</dbReference>
<proteinExistence type="predicted"/>
<keyword evidence="3" id="KW-0862">Zinc</keyword>
<dbReference type="KEGG" id="clec:106665683"/>
<dbReference type="GeneID" id="106665683"/>
<dbReference type="InterPro" id="IPR001841">
    <property type="entry name" value="Znf_RING"/>
</dbReference>
<keyword evidence="8" id="KW-1185">Reference proteome</keyword>
<feature type="compositionally biased region" description="Basic residues" evidence="5">
    <location>
        <begin position="1"/>
        <end position="11"/>
    </location>
</feature>
<dbReference type="SUPFAM" id="SSF57850">
    <property type="entry name" value="RING/U-box"/>
    <property type="match status" value="1"/>
</dbReference>
<dbReference type="Pfam" id="PF13923">
    <property type="entry name" value="zf-C3HC4_2"/>
    <property type="match status" value="1"/>
</dbReference>
<sequence>MSMRGRKKSSTRRSTSNEAQNSVECSSSGTSRKRKGRKSESPPATKRSKNICAVCLDELSKDIMATPCAHVFCLLCLETALEYSLKCPLCRAPIEDDTRPPQGSPTSNSETDEEGAREQESPGRPSSSQ</sequence>
<evidence type="ECO:0000256" key="1">
    <source>
        <dbReference type="ARBA" id="ARBA00022723"/>
    </source>
</evidence>
<dbReference type="InterPro" id="IPR017907">
    <property type="entry name" value="Znf_RING_CS"/>
</dbReference>
<keyword evidence="1" id="KW-0479">Metal-binding</keyword>
<dbReference type="PROSITE" id="PS00518">
    <property type="entry name" value="ZF_RING_1"/>
    <property type="match status" value="1"/>
</dbReference>
<accession>A0A8I6RPZ4</accession>